<reference evidence="8" key="1">
    <citation type="submission" date="2018-01" db="EMBL/GenBank/DDBJ databases">
        <title>Rubneribacter badeniensis gen. nov., sp. nov., and Colonibacter rubneri, gen. nov., sp. nov., WGS of new members of the Eggerthellaceae.</title>
        <authorList>
            <person name="Danylec N."/>
            <person name="Stoll D.A."/>
            <person name="Doetsch A."/>
            <person name="Kulling S.E."/>
            <person name="Huch M."/>
        </authorList>
    </citation>
    <scope>NUCLEOTIDE SEQUENCE [LARGE SCALE GENOMIC DNA]</scope>
    <source>
        <strain evidence="8">ResAG-96</strain>
    </source>
</reference>
<dbReference type="InterPro" id="IPR036390">
    <property type="entry name" value="WH_DNA-bd_sf"/>
</dbReference>
<sequence>MTLQQLRYLIAIAEYGSINAAAQNLYASQSNLSTAIKELERELGIGIFTRSNRGVTLTNDGTELLGYARQVIEQADMLESRYADKNAAHLRLAVSTQHYAFSVQAFVNVVEACENDDYEFILRESTTASIIDDVRSFRSEVGILYTDDFNRRVLYKAFADANVAYNPLFDARAHVFVGEQHPLAQAKLLRPEDLERYPRYSFEQGTANSFYYSEEPLSYLPHKGNIRISDRGTLTNLLTSHNGYTLSTGVLSAEMQSGIASIPLDVDETMQVGYIMHNERRPSPLLLRYIDELHAIIKQNPTVAAREDGEPHSTSSATRARHPQDEPRRSR</sequence>
<dbReference type="GO" id="GO:0003700">
    <property type="term" value="F:DNA-binding transcription factor activity"/>
    <property type="evidence" value="ECO:0007669"/>
    <property type="project" value="InterPro"/>
</dbReference>
<dbReference type="PANTHER" id="PTHR30346:SF0">
    <property type="entry name" value="HCA OPERON TRANSCRIPTIONAL ACTIVATOR HCAR"/>
    <property type="match status" value="1"/>
</dbReference>
<organism evidence="7 8">
    <name type="scientific">Enteroscipio rubneri</name>
    <dbReference type="NCBI Taxonomy" id="2070686"/>
    <lineage>
        <taxon>Bacteria</taxon>
        <taxon>Bacillati</taxon>
        <taxon>Actinomycetota</taxon>
        <taxon>Coriobacteriia</taxon>
        <taxon>Eggerthellales</taxon>
        <taxon>Eggerthellaceae</taxon>
        <taxon>Enteroscipio</taxon>
    </lineage>
</organism>
<dbReference type="AlphaFoldDB" id="A0A2K2U9L8"/>
<dbReference type="Gene3D" id="1.10.10.10">
    <property type="entry name" value="Winged helix-like DNA-binding domain superfamily/Winged helix DNA-binding domain"/>
    <property type="match status" value="1"/>
</dbReference>
<evidence type="ECO:0000313" key="8">
    <source>
        <dbReference type="Proteomes" id="UP000236197"/>
    </source>
</evidence>
<dbReference type="OrthoDB" id="3176554at2"/>
<proteinExistence type="inferred from homology"/>
<name>A0A2K2U9L8_9ACTN</name>
<dbReference type="GO" id="GO:0003677">
    <property type="term" value="F:DNA binding"/>
    <property type="evidence" value="ECO:0007669"/>
    <property type="project" value="UniProtKB-KW"/>
</dbReference>
<evidence type="ECO:0000256" key="3">
    <source>
        <dbReference type="ARBA" id="ARBA00023125"/>
    </source>
</evidence>
<dbReference type="GO" id="GO:0032993">
    <property type="term" value="C:protein-DNA complex"/>
    <property type="evidence" value="ECO:0007669"/>
    <property type="project" value="TreeGrafter"/>
</dbReference>
<dbReference type="InterPro" id="IPR000847">
    <property type="entry name" value="LysR_HTH_N"/>
</dbReference>
<protein>
    <submittedName>
        <fullName evidence="7">LysR family transcriptional regulator</fullName>
    </submittedName>
</protein>
<dbReference type="SUPFAM" id="SSF46785">
    <property type="entry name" value="Winged helix' DNA-binding domain"/>
    <property type="match status" value="1"/>
</dbReference>
<dbReference type="InterPro" id="IPR005119">
    <property type="entry name" value="LysR_subst-bd"/>
</dbReference>
<keyword evidence="2" id="KW-0805">Transcription regulation</keyword>
<evidence type="ECO:0000259" key="6">
    <source>
        <dbReference type="PROSITE" id="PS50931"/>
    </source>
</evidence>
<evidence type="ECO:0000313" key="7">
    <source>
        <dbReference type="EMBL" id="PNV66898.1"/>
    </source>
</evidence>
<dbReference type="Gene3D" id="3.40.190.10">
    <property type="entry name" value="Periplasmic binding protein-like II"/>
    <property type="match status" value="2"/>
</dbReference>
<feature type="compositionally biased region" description="Basic and acidic residues" evidence="5">
    <location>
        <begin position="322"/>
        <end position="331"/>
    </location>
</feature>
<keyword evidence="3" id="KW-0238">DNA-binding</keyword>
<dbReference type="PROSITE" id="PS50931">
    <property type="entry name" value="HTH_LYSR"/>
    <property type="match status" value="1"/>
</dbReference>
<feature type="region of interest" description="Disordered" evidence="5">
    <location>
        <begin position="301"/>
        <end position="331"/>
    </location>
</feature>
<accession>A0A2K2U9L8</accession>
<keyword evidence="8" id="KW-1185">Reference proteome</keyword>
<dbReference type="EMBL" id="PPEK01000017">
    <property type="protein sequence ID" value="PNV66898.1"/>
    <property type="molecule type" value="Genomic_DNA"/>
</dbReference>
<dbReference type="PANTHER" id="PTHR30346">
    <property type="entry name" value="TRANSCRIPTIONAL DUAL REGULATOR HCAR-RELATED"/>
    <property type="match status" value="1"/>
</dbReference>
<comment type="caution">
    <text evidence="7">The sequence shown here is derived from an EMBL/GenBank/DDBJ whole genome shotgun (WGS) entry which is preliminary data.</text>
</comment>
<dbReference type="CDD" id="cd05466">
    <property type="entry name" value="PBP2_LTTR_substrate"/>
    <property type="match status" value="1"/>
</dbReference>
<comment type="similarity">
    <text evidence="1">Belongs to the LysR transcriptional regulatory family.</text>
</comment>
<dbReference type="RefSeq" id="WP_103265735.1">
    <property type="nucleotide sequence ID" value="NZ_CABMLE010000017.1"/>
</dbReference>
<dbReference type="PRINTS" id="PR00039">
    <property type="entry name" value="HTHLYSR"/>
</dbReference>
<evidence type="ECO:0000256" key="2">
    <source>
        <dbReference type="ARBA" id="ARBA00023015"/>
    </source>
</evidence>
<evidence type="ECO:0000256" key="4">
    <source>
        <dbReference type="ARBA" id="ARBA00023163"/>
    </source>
</evidence>
<feature type="domain" description="HTH lysR-type" evidence="6">
    <location>
        <begin position="1"/>
        <end position="58"/>
    </location>
</feature>
<dbReference type="FunFam" id="1.10.10.10:FF:000001">
    <property type="entry name" value="LysR family transcriptional regulator"/>
    <property type="match status" value="1"/>
</dbReference>
<dbReference type="Proteomes" id="UP000236197">
    <property type="component" value="Unassembled WGS sequence"/>
</dbReference>
<evidence type="ECO:0000256" key="5">
    <source>
        <dbReference type="SAM" id="MobiDB-lite"/>
    </source>
</evidence>
<dbReference type="SUPFAM" id="SSF53850">
    <property type="entry name" value="Periplasmic binding protein-like II"/>
    <property type="match status" value="1"/>
</dbReference>
<gene>
    <name evidence="7" type="ORF">C2L71_10620</name>
</gene>
<evidence type="ECO:0000256" key="1">
    <source>
        <dbReference type="ARBA" id="ARBA00009437"/>
    </source>
</evidence>
<keyword evidence="4" id="KW-0804">Transcription</keyword>
<dbReference type="Pfam" id="PF03466">
    <property type="entry name" value="LysR_substrate"/>
    <property type="match status" value="1"/>
</dbReference>
<dbReference type="Pfam" id="PF00126">
    <property type="entry name" value="HTH_1"/>
    <property type="match status" value="1"/>
</dbReference>
<dbReference type="InterPro" id="IPR036388">
    <property type="entry name" value="WH-like_DNA-bd_sf"/>
</dbReference>